<proteinExistence type="predicted"/>
<dbReference type="AlphaFoldDB" id="A0A8J2J6P0"/>
<feature type="signal peptide" evidence="2">
    <location>
        <begin position="1"/>
        <end position="21"/>
    </location>
</feature>
<evidence type="ECO:0000256" key="1">
    <source>
        <dbReference type="SAM" id="Phobius"/>
    </source>
</evidence>
<evidence type="ECO:0008006" key="5">
    <source>
        <dbReference type="Google" id="ProtNLM"/>
    </source>
</evidence>
<reference evidence="3" key="1">
    <citation type="submission" date="2021-06" db="EMBL/GenBank/DDBJ databases">
        <authorList>
            <person name="Hodson N. C."/>
            <person name="Mongue J. A."/>
            <person name="Jaron S. K."/>
        </authorList>
    </citation>
    <scope>NUCLEOTIDE SEQUENCE</scope>
</reference>
<evidence type="ECO:0000313" key="3">
    <source>
        <dbReference type="EMBL" id="CAG7663211.1"/>
    </source>
</evidence>
<comment type="caution">
    <text evidence="3">The sequence shown here is derived from an EMBL/GenBank/DDBJ whole genome shotgun (WGS) entry which is preliminary data.</text>
</comment>
<dbReference type="OrthoDB" id="5912242at2759"/>
<feature type="chain" id="PRO_5035239063" description="Transmembrane protein" evidence="2">
    <location>
        <begin position="22"/>
        <end position="209"/>
    </location>
</feature>
<keyword evidence="1" id="KW-0812">Transmembrane</keyword>
<organism evidence="3 4">
    <name type="scientific">Allacma fusca</name>
    <dbReference type="NCBI Taxonomy" id="39272"/>
    <lineage>
        <taxon>Eukaryota</taxon>
        <taxon>Metazoa</taxon>
        <taxon>Ecdysozoa</taxon>
        <taxon>Arthropoda</taxon>
        <taxon>Hexapoda</taxon>
        <taxon>Collembola</taxon>
        <taxon>Symphypleona</taxon>
        <taxon>Sminthuridae</taxon>
        <taxon>Allacma</taxon>
    </lineage>
</organism>
<keyword evidence="2" id="KW-0732">Signal</keyword>
<evidence type="ECO:0000256" key="2">
    <source>
        <dbReference type="SAM" id="SignalP"/>
    </source>
</evidence>
<dbReference type="Proteomes" id="UP000708208">
    <property type="component" value="Unassembled WGS sequence"/>
</dbReference>
<gene>
    <name evidence="3" type="ORF">AFUS01_LOCUS1501</name>
</gene>
<name>A0A8J2J6P0_9HEXA</name>
<keyword evidence="1" id="KW-0472">Membrane</keyword>
<keyword evidence="1" id="KW-1133">Transmembrane helix</keyword>
<keyword evidence="4" id="KW-1185">Reference proteome</keyword>
<feature type="transmembrane region" description="Helical" evidence="1">
    <location>
        <begin position="179"/>
        <end position="200"/>
    </location>
</feature>
<accession>A0A8J2J6P0</accession>
<sequence length="209" mass="23180">MFHKLVLIALFISIHLISTRAFDCETTDECKVEFGEDSYFECTSKKICECSEFFVLDPTNSRSCLKGASFNQTCTKDIQCTFILGASSFCNPTISKCDCKAGNSEEVAYFNRRCFILKKFGESCSEDLQCILDIRGNQSSNPLGKCLNGQCGCLIDDMTNSWNSGGSCITCENCTTVEISLFAIMGSATVALILFVYVMYRVGTHKKKQ</sequence>
<protein>
    <recommendedName>
        <fullName evidence="5">Transmembrane protein</fullName>
    </recommendedName>
</protein>
<evidence type="ECO:0000313" key="4">
    <source>
        <dbReference type="Proteomes" id="UP000708208"/>
    </source>
</evidence>
<dbReference type="EMBL" id="CAJVCH010008356">
    <property type="protein sequence ID" value="CAG7663211.1"/>
    <property type="molecule type" value="Genomic_DNA"/>
</dbReference>